<evidence type="ECO:0000313" key="10">
    <source>
        <dbReference type="EMBL" id="VEI23384.1"/>
    </source>
</evidence>
<proteinExistence type="inferred from homology"/>
<sequence>MSLSLSVAPTNLESLESDVLVVGVYAGEESPRLAPCALSQETVEGINELLEALGATGATDQLLRLPGAEDAGADTIALIGLGQETTNAAERLAAFRYAAGSATRQLIGAEEIAIDFGTNAPAEIEAVAYGATLGSFSEKGMRGKSASSVKDEAETILIVSEVQPAEAEEALTRALVLGEATKQARHLVNQPPSHLYPESFAQQAQQLVSEYEDVSIEVYNYERLLAEGFGGIAGVGQGSPRKPVLAVVKYTPADAKASIGLVGKGITFDTGGNSLKPAASMMTMKCDMAGAASVLQATLAAAELNIPVQVTGYLCLAENMPGGESLRPEDVITIRDGRTVEVLNTDAEGRLVMADGIALASENEHDVIVDIATLTGAAMAALGLRTAALMGDEQVRERVLRAGEAAGEAYWPMPLESHLRASMNSPVADIKNMGSRYGSMMIAGLFLQEFVGEVEGQRIPWAHLDIAGPAFNEESPFGYTPKEGTGFGTATLVNFIESYAQ</sequence>
<gene>
    <name evidence="8 10" type="primary">pepA</name>
    <name evidence="10" type="ORF">NCTC10207_01491</name>
</gene>
<feature type="binding site" evidence="8">
    <location>
        <position position="348"/>
    </location>
    <ligand>
        <name>Mn(2+)</name>
        <dbReference type="ChEBI" id="CHEBI:29035"/>
        <label>2</label>
    </ligand>
</feature>
<organism evidence="10 11">
    <name type="scientific">Rothia aeria</name>
    <dbReference type="NCBI Taxonomy" id="172042"/>
    <lineage>
        <taxon>Bacteria</taxon>
        <taxon>Bacillati</taxon>
        <taxon>Actinomycetota</taxon>
        <taxon>Actinomycetes</taxon>
        <taxon>Micrococcales</taxon>
        <taxon>Micrococcaceae</taxon>
        <taxon>Rothia</taxon>
    </lineage>
</organism>
<dbReference type="RefSeq" id="WP_126500238.1">
    <property type="nucleotide sequence ID" value="NZ_LR134479.1"/>
</dbReference>
<evidence type="ECO:0000256" key="2">
    <source>
        <dbReference type="ARBA" id="ARBA00000967"/>
    </source>
</evidence>
<keyword evidence="8" id="KW-0464">Manganese</keyword>
<protein>
    <recommendedName>
        <fullName evidence="8">Probable cytosol aminopeptidase</fullName>
        <ecNumber evidence="8">3.4.11.1</ecNumber>
    </recommendedName>
    <alternativeName>
        <fullName evidence="8">Leucine aminopeptidase</fullName>
        <shortName evidence="8">LAP</shortName>
        <ecNumber evidence="8">3.4.11.10</ecNumber>
    </alternativeName>
    <alternativeName>
        <fullName evidence="8">Leucyl aminopeptidase</fullName>
    </alternativeName>
</protein>
<evidence type="ECO:0000256" key="5">
    <source>
        <dbReference type="ARBA" id="ARBA00022670"/>
    </source>
</evidence>
<dbReference type="Pfam" id="PF02789">
    <property type="entry name" value="Peptidase_M17_N"/>
    <property type="match status" value="1"/>
</dbReference>
<dbReference type="InterPro" id="IPR043472">
    <property type="entry name" value="Macro_dom-like"/>
</dbReference>
<dbReference type="NCBIfam" id="NF002073">
    <property type="entry name" value="PRK00913.1-2"/>
    <property type="match status" value="1"/>
</dbReference>
<keyword evidence="8" id="KW-0479">Metal-binding</keyword>
<dbReference type="SUPFAM" id="SSF52949">
    <property type="entry name" value="Macro domain-like"/>
    <property type="match status" value="1"/>
</dbReference>
<dbReference type="GO" id="GO:0030145">
    <property type="term" value="F:manganese ion binding"/>
    <property type="evidence" value="ECO:0007669"/>
    <property type="project" value="UniProtKB-UniRule"/>
</dbReference>
<reference evidence="10 11" key="1">
    <citation type="submission" date="2018-12" db="EMBL/GenBank/DDBJ databases">
        <authorList>
            <consortium name="Pathogen Informatics"/>
        </authorList>
    </citation>
    <scope>NUCLEOTIDE SEQUENCE [LARGE SCALE GENOMIC DNA]</scope>
    <source>
        <strain evidence="10 11">NCTC10207</strain>
    </source>
</reference>
<feature type="binding site" evidence="8">
    <location>
        <position position="287"/>
    </location>
    <ligand>
        <name>Mn(2+)</name>
        <dbReference type="ChEBI" id="CHEBI:29035"/>
        <label>2</label>
    </ligand>
</feature>
<dbReference type="Gene3D" id="3.40.630.10">
    <property type="entry name" value="Zn peptidases"/>
    <property type="match status" value="1"/>
</dbReference>
<dbReference type="SUPFAM" id="SSF53187">
    <property type="entry name" value="Zn-dependent exopeptidases"/>
    <property type="match status" value="1"/>
</dbReference>
<comment type="similarity">
    <text evidence="3 8">Belongs to the peptidase M17 family.</text>
</comment>
<keyword evidence="8" id="KW-0963">Cytoplasm</keyword>
<dbReference type="InterPro" id="IPR011356">
    <property type="entry name" value="Leucine_aapep/pepB"/>
</dbReference>
<feature type="binding site" evidence="8">
    <location>
        <position position="348"/>
    </location>
    <ligand>
        <name>Mn(2+)</name>
        <dbReference type="ChEBI" id="CHEBI:29035"/>
        <label>1</label>
    </ligand>
</feature>
<dbReference type="InterPro" id="IPR000819">
    <property type="entry name" value="Peptidase_M17_C"/>
</dbReference>
<feature type="binding site" evidence="8">
    <location>
        <position position="269"/>
    </location>
    <ligand>
        <name>Mn(2+)</name>
        <dbReference type="ChEBI" id="CHEBI:29035"/>
        <label>1</label>
    </ligand>
</feature>
<dbReference type="InterPro" id="IPR023042">
    <property type="entry name" value="Peptidase_M17_leu_NH2_pept"/>
</dbReference>
<name>A0A7Z9A3V8_9MICC</name>
<dbReference type="PANTHER" id="PTHR11963:SF23">
    <property type="entry name" value="CYTOSOL AMINOPEPTIDASE"/>
    <property type="match status" value="1"/>
</dbReference>
<dbReference type="Gene3D" id="3.40.220.10">
    <property type="entry name" value="Leucine Aminopeptidase, subunit E, domain 1"/>
    <property type="match status" value="1"/>
</dbReference>
<evidence type="ECO:0000256" key="1">
    <source>
        <dbReference type="ARBA" id="ARBA00000135"/>
    </source>
</evidence>
<dbReference type="EC" id="3.4.11.10" evidence="8"/>
<dbReference type="PANTHER" id="PTHR11963">
    <property type="entry name" value="LEUCINE AMINOPEPTIDASE-RELATED"/>
    <property type="match status" value="1"/>
</dbReference>
<evidence type="ECO:0000256" key="7">
    <source>
        <dbReference type="ARBA" id="ARBA00049972"/>
    </source>
</evidence>
<feature type="domain" description="Cytosol aminopeptidase" evidence="9">
    <location>
        <begin position="344"/>
        <end position="351"/>
    </location>
</feature>
<dbReference type="InterPro" id="IPR008283">
    <property type="entry name" value="Peptidase_M17_N"/>
</dbReference>
<comment type="function">
    <text evidence="7 8">Presumably involved in the processing and regular turnover of intracellular proteins. Catalyzes the removal of unsubstituted N-terminal amino acids from various peptides.</text>
</comment>
<comment type="cofactor">
    <cofactor evidence="8">
        <name>Mn(2+)</name>
        <dbReference type="ChEBI" id="CHEBI:29035"/>
    </cofactor>
    <text evidence="8">Binds 2 manganese ions per subunit.</text>
</comment>
<dbReference type="Proteomes" id="UP000282386">
    <property type="component" value="Chromosome"/>
</dbReference>
<dbReference type="Pfam" id="PF00883">
    <property type="entry name" value="Peptidase_M17"/>
    <property type="match status" value="1"/>
</dbReference>
<dbReference type="GO" id="GO:0006508">
    <property type="term" value="P:proteolysis"/>
    <property type="evidence" value="ECO:0007669"/>
    <property type="project" value="UniProtKB-KW"/>
</dbReference>
<dbReference type="PRINTS" id="PR00481">
    <property type="entry name" value="LAMNOPPTDASE"/>
</dbReference>
<dbReference type="EC" id="3.4.11.1" evidence="8"/>
<evidence type="ECO:0000313" key="11">
    <source>
        <dbReference type="Proteomes" id="UP000282386"/>
    </source>
</evidence>
<comment type="catalytic activity">
    <reaction evidence="1 8">
        <text>Release of an N-terminal amino acid, Xaa-|-Yaa-, in which Xaa is preferably Leu, but may be other amino acids including Pro although not Arg or Lys, and Yaa may be Pro. Amino acid amides and methyl esters are also readily hydrolyzed, but rates on arylamides are exceedingly low.</text>
        <dbReference type="EC" id="3.4.11.1"/>
    </reaction>
</comment>
<dbReference type="AlphaFoldDB" id="A0A7Z9A3V8"/>
<evidence type="ECO:0000256" key="4">
    <source>
        <dbReference type="ARBA" id="ARBA00022438"/>
    </source>
</evidence>
<dbReference type="PROSITE" id="PS00631">
    <property type="entry name" value="CYTOSOL_AP"/>
    <property type="match status" value="1"/>
</dbReference>
<feature type="binding site" evidence="8">
    <location>
        <position position="264"/>
    </location>
    <ligand>
        <name>Mn(2+)</name>
        <dbReference type="ChEBI" id="CHEBI:29035"/>
        <label>2</label>
    </ligand>
</feature>
<keyword evidence="6 8" id="KW-0378">Hydrolase</keyword>
<feature type="binding site" evidence="8">
    <location>
        <position position="346"/>
    </location>
    <ligand>
        <name>Mn(2+)</name>
        <dbReference type="ChEBI" id="CHEBI:29035"/>
        <label>1</label>
    </ligand>
</feature>
<keyword evidence="5 8" id="KW-0645">Protease</keyword>
<accession>A0A7Z9A3V8</accession>
<dbReference type="GO" id="GO:0070006">
    <property type="term" value="F:metalloaminopeptidase activity"/>
    <property type="evidence" value="ECO:0007669"/>
    <property type="project" value="InterPro"/>
</dbReference>
<evidence type="ECO:0000256" key="3">
    <source>
        <dbReference type="ARBA" id="ARBA00009528"/>
    </source>
</evidence>
<keyword evidence="4 8" id="KW-0031">Aminopeptidase</keyword>
<feature type="active site" evidence="8">
    <location>
        <position position="350"/>
    </location>
</feature>
<dbReference type="CDD" id="cd00433">
    <property type="entry name" value="Peptidase_M17"/>
    <property type="match status" value="1"/>
</dbReference>
<comment type="catalytic activity">
    <reaction evidence="2 8">
        <text>Release of an N-terminal amino acid, preferentially leucine, but not glutamic or aspartic acids.</text>
        <dbReference type="EC" id="3.4.11.10"/>
    </reaction>
</comment>
<evidence type="ECO:0000259" key="9">
    <source>
        <dbReference type="PROSITE" id="PS00631"/>
    </source>
</evidence>
<evidence type="ECO:0000256" key="6">
    <source>
        <dbReference type="ARBA" id="ARBA00022801"/>
    </source>
</evidence>
<dbReference type="GO" id="GO:0005737">
    <property type="term" value="C:cytoplasm"/>
    <property type="evidence" value="ECO:0007669"/>
    <property type="project" value="UniProtKB-SubCell"/>
</dbReference>
<comment type="subcellular location">
    <subcellularLocation>
        <location evidence="8">Cytoplasm</location>
    </subcellularLocation>
</comment>
<dbReference type="HAMAP" id="MF_00181">
    <property type="entry name" value="Cytosol_peptidase_M17"/>
    <property type="match status" value="1"/>
</dbReference>
<feature type="binding site" evidence="8">
    <location>
        <position position="269"/>
    </location>
    <ligand>
        <name>Mn(2+)</name>
        <dbReference type="ChEBI" id="CHEBI:29035"/>
        <label>2</label>
    </ligand>
</feature>
<evidence type="ECO:0000256" key="8">
    <source>
        <dbReference type="HAMAP-Rule" id="MF_00181"/>
    </source>
</evidence>
<dbReference type="EMBL" id="LR134479">
    <property type="protein sequence ID" value="VEI23384.1"/>
    <property type="molecule type" value="Genomic_DNA"/>
</dbReference>
<feature type="active site" evidence="8">
    <location>
        <position position="276"/>
    </location>
</feature>